<keyword evidence="2" id="KW-1185">Reference proteome</keyword>
<comment type="caution">
    <text evidence="1">The sequence shown here is derived from an EMBL/GenBank/DDBJ whole genome shotgun (WGS) entry which is preliminary data.</text>
</comment>
<accession>A0ACC1MRU9</accession>
<protein>
    <submittedName>
        <fullName evidence="1">Uncharacterized protein</fullName>
    </submittedName>
</protein>
<evidence type="ECO:0000313" key="1">
    <source>
        <dbReference type="EMBL" id="KAJ2968979.1"/>
    </source>
</evidence>
<evidence type="ECO:0000313" key="2">
    <source>
        <dbReference type="Proteomes" id="UP001144978"/>
    </source>
</evidence>
<reference evidence="1" key="1">
    <citation type="submission" date="2022-08" db="EMBL/GenBank/DDBJ databases">
        <title>Genome Sequence of Pycnoporus sanguineus.</title>
        <authorList>
            <person name="Buettner E."/>
        </authorList>
    </citation>
    <scope>NUCLEOTIDE SEQUENCE</scope>
    <source>
        <strain evidence="1">CG-C14</strain>
    </source>
</reference>
<dbReference type="EMBL" id="JANSHE010005872">
    <property type="protein sequence ID" value="KAJ2968979.1"/>
    <property type="molecule type" value="Genomic_DNA"/>
</dbReference>
<organism evidence="1 2">
    <name type="scientific">Trametes sanguinea</name>
    <dbReference type="NCBI Taxonomy" id="158606"/>
    <lineage>
        <taxon>Eukaryota</taxon>
        <taxon>Fungi</taxon>
        <taxon>Dikarya</taxon>
        <taxon>Basidiomycota</taxon>
        <taxon>Agaricomycotina</taxon>
        <taxon>Agaricomycetes</taxon>
        <taxon>Polyporales</taxon>
        <taxon>Polyporaceae</taxon>
        <taxon>Trametes</taxon>
    </lineage>
</organism>
<gene>
    <name evidence="1" type="ORF">NUW54_g13070</name>
</gene>
<sequence>MFYERRTYLDMQHVLTLLAGVMAVGHHRPGLLRLHPINALLAEPEPDARLVLHVLLHRQHEERAGRRLRLALKDPAHVVDEACRRHHRQPGLVEQQLCTRVVEKKKMLADASILRGLLVELLCHKVIASGCTQDRAYLMQLHGVLQDEKRVLFAMPLMQCDLLAVIRGRCDRGLTRRWIAQLIGTGSSGMPNAMYGRFESGWPPMMPRSMPVRPKSISTSSPIPFSPADGPIPYPPGPVLIPRATATAERTQGLRARPSRRAGRRRRGNGEAVGACANSDPADEDEDRDEVTLVGPPRLRAKRLNAPIQVLPPRDSHLPGKAFHARRRNEVARHILPPAHPEARPPPRVQHLRPQGMLRSTAFPLPT</sequence>
<proteinExistence type="predicted"/>
<name>A0ACC1MRU9_9APHY</name>
<dbReference type="Proteomes" id="UP001144978">
    <property type="component" value="Unassembled WGS sequence"/>
</dbReference>